<accession>A0ABS0L4V7</accession>
<keyword evidence="1" id="KW-0732">Signal</keyword>
<organism evidence="2 3">
    <name type="scientific">Hymenobacter guriensis</name>
    <dbReference type="NCBI Taxonomy" id="2793065"/>
    <lineage>
        <taxon>Bacteria</taxon>
        <taxon>Pseudomonadati</taxon>
        <taxon>Bacteroidota</taxon>
        <taxon>Cytophagia</taxon>
        <taxon>Cytophagales</taxon>
        <taxon>Hymenobacteraceae</taxon>
        <taxon>Hymenobacter</taxon>
    </lineage>
</organism>
<dbReference type="RefSeq" id="WP_196956193.1">
    <property type="nucleotide sequence ID" value="NZ_JADWYK010000011.1"/>
</dbReference>
<sequence>MYTFWRTAAFGLLLTLTANCQKTDLAPAVVVDEDPAALRTQWVWVADEGGLSGQGQTPAPGYQLTLQFKADGTLVEYVNGQETRRTTYARAIETTLLYHDQRDIITINPGAARPDMRYIIEKLSNGELVLREDVFDGFTRTFRAQQAVNAL</sequence>
<protein>
    <recommendedName>
        <fullName evidence="4">Lipocalin-like domain-containing protein</fullName>
    </recommendedName>
</protein>
<evidence type="ECO:0000313" key="3">
    <source>
        <dbReference type="Proteomes" id="UP000601099"/>
    </source>
</evidence>
<name>A0ABS0L4V7_9BACT</name>
<gene>
    <name evidence="2" type="ORF">I5L79_16575</name>
</gene>
<evidence type="ECO:0008006" key="4">
    <source>
        <dbReference type="Google" id="ProtNLM"/>
    </source>
</evidence>
<comment type="caution">
    <text evidence="2">The sequence shown here is derived from an EMBL/GenBank/DDBJ whole genome shotgun (WGS) entry which is preliminary data.</text>
</comment>
<keyword evidence="3" id="KW-1185">Reference proteome</keyword>
<evidence type="ECO:0000256" key="1">
    <source>
        <dbReference type="SAM" id="SignalP"/>
    </source>
</evidence>
<proteinExistence type="predicted"/>
<feature type="signal peptide" evidence="1">
    <location>
        <begin position="1"/>
        <end position="20"/>
    </location>
</feature>
<dbReference type="EMBL" id="JADWYK010000011">
    <property type="protein sequence ID" value="MBG8555170.1"/>
    <property type="molecule type" value="Genomic_DNA"/>
</dbReference>
<evidence type="ECO:0000313" key="2">
    <source>
        <dbReference type="EMBL" id="MBG8555170.1"/>
    </source>
</evidence>
<dbReference type="Proteomes" id="UP000601099">
    <property type="component" value="Unassembled WGS sequence"/>
</dbReference>
<feature type="chain" id="PRO_5045604508" description="Lipocalin-like domain-containing protein" evidence="1">
    <location>
        <begin position="21"/>
        <end position="151"/>
    </location>
</feature>
<reference evidence="2 3" key="1">
    <citation type="submission" date="2020-11" db="EMBL/GenBank/DDBJ databases">
        <title>Hymenobacter sp.</title>
        <authorList>
            <person name="Kim M.K."/>
        </authorList>
    </citation>
    <scope>NUCLEOTIDE SEQUENCE [LARGE SCALE GENOMIC DNA]</scope>
    <source>
        <strain evidence="2 3">BT594</strain>
    </source>
</reference>